<dbReference type="RefSeq" id="WP_129985097.1">
    <property type="nucleotide sequence ID" value="NZ_SDPU01000007.1"/>
</dbReference>
<evidence type="ECO:0000259" key="3">
    <source>
        <dbReference type="Pfam" id="PF13828"/>
    </source>
</evidence>
<dbReference type="InterPro" id="IPR025241">
    <property type="entry name" value="DUF4190"/>
</dbReference>
<dbReference type="Proteomes" id="UP000291189">
    <property type="component" value="Unassembled WGS sequence"/>
</dbReference>
<feature type="compositionally biased region" description="Low complexity" evidence="1">
    <location>
        <begin position="34"/>
        <end position="46"/>
    </location>
</feature>
<proteinExistence type="predicted"/>
<feature type="compositionally biased region" description="Low complexity" evidence="1">
    <location>
        <begin position="75"/>
        <end position="84"/>
    </location>
</feature>
<feature type="transmembrane region" description="Helical" evidence="2">
    <location>
        <begin position="146"/>
        <end position="175"/>
    </location>
</feature>
<comment type="caution">
    <text evidence="4">The sequence shown here is derived from an EMBL/GenBank/DDBJ whole genome shotgun (WGS) entry which is preliminary data.</text>
</comment>
<evidence type="ECO:0000256" key="2">
    <source>
        <dbReference type="SAM" id="Phobius"/>
    </source>
</evidence>
<dbReference type="AlphaFoldDB" id="A0A4Q5J9C4"/>
<feature type="region of interest" description="Disordered" evidence="1">
    <location>
        <begin position="1"/>
        <end position="90"/>
    </location>
</feature>
<protein>
    <submittedName>
        <fullName evidence="4">DUF4190 domain-containing protein</fullName>
    </submittedName>
</protein>
<accession>A0A4Q5J9C4</accession>
<sequence>MTTPPGDEQPEPQPGEPGQPGQPGPPGQQPDPTQPLGYWEQQAQGPQGPPPGQQPPPSSGYQYPPQQPYGPPPQGYAQQGYGQPPYRPADHPRATTALVLGLVAIVGGLTCGLPLVVGPWAWVFGRGAVRDIDREPQRYGGRGMAMAGYVMGVIATILLVLGILAFIAVLLFAVAMPSGSFSESGVRA</sequence>
<evidence type="ECO:0000256" key="1">
    <source>
        <dbReference type="SAM" id="MobiDB-lite"/>
    </source>
</evidence>
<organism evidence="4 5">
    <name type="scientific">Nocardioides iriomotensis</name>
    <dbReference type="NCBI Taxonomy" id="715784"/>
    <lineage>
        <taxon>Bacteria</taxon>
        <taxon>Bacillati</taxon>
        <taxon>Actinomycetota</taxon>
        <taxon>Actinomycetes</taxon>
        <taxon>Propionibacteriales</taxon>
        <taxon>Nocardioidaceae</taxon>
        <taxon>Nocardioides</taxon>
    </lineage>
</organism>
<name>A0A4Q5J9C4_9ACTN</name>
<keyword evidence="2" id="KW-0812">Transmembrane</keyword>
<feature type="transmembrane region" description="Helical" evidence="2">
    <location>
        <begin position="97"/>
        <end position="125"/>
    </location>
</feature>
<feature type="compositionally biased region" description="Pro residues" evidence="1">
    <location>
        <begin position="11"/>
        <end position="33"/>
    </location>
</feature>
<keyword evidence="2" id="KW-1133">Transmembrane helix</keyword>
<dbReference type="Pfam" id="PF13828">
    <property type="entry name" value="DUF4190"/>
    <property type="match status" value="1"/>
</dbReference>
<feature type="compositionally biased region" description="Pro residues" evidence="1">
    <location>
        <begin position="47"/>
        <end position="58"/>
    </location>
</feature>
<evidence type="ECO:0000313" key="4">
    <source>
        <dbReference type="EMBL" id="RYU15234.1"/>
    </source>
</evidence>
<feature type="domain" description="DUF4190" evidence="3">
    <location>
        <begin position="94"/>
        <end position="161"/>
    </location>
</feature>
<dbReference type="OrthoDB" id="3733716at2"/>
<feature type="compositionally biased region" description="Pro residues" evidence="1">
    <location>
        <begin position="65"/>
        <end position="74"/>
    </location>
</feature>
<reference evidence="4 5" key="1">
    <citation type="submission" date="2019-01" db="EMBL/GenBank/DDBJ databases">
        <title>Nocardioides guangzhouensis sp. nov., an actinobacterium isolated from soil.</title>
        <authorList>
            <person name="Fu Y."/>
            <person name="Cai Y."/>
            <person name="Lin Z."/>
            <person name="Chen P."/>
        </authorList>
    </citation>
    <scope>NUCLEOTIDE SEQUENCE [LARGE SCALE GENOMIC DNA]</scope>
    <source>
        <strain evidence="4 5">NBRC 105384</strain>
    </source>
</reference>
<gene>
    <name evidence="4" type="ORF">ETU37_01435</name>
</gene>
<evidence type="ECO:0000313" key="5">
    <source>
        <dbReference type="Proteomes" id="UP000291189"/>
    </source>
</evidence>
<keyword evidence="2" id="KW-0472">Membrane</keyword>
<keyword evidence="5" id="KW-1185">Reference proteome</keyword>
<dbReference type="EMBL" id="SDPU01000007">
    <property type="protein sequence ID" value="RYU15234.1"/>
    <property type="molecule type" value="Genomic_DNA"/>
</dbReference>